<dbReference type="Pfam" id="PF20043">
    <property type="entry name" value="DUF6445"/>
    <property type="match status" value="1"/>
</dbReference>
<evidence type="ECO:0000313" key="2">
    <source>
        <dbReference type="Proteomes" id="UP001161390"/>
    </source>
</evidence>
<dbReference type="EMBL" id="BSNJ01000006">
    <property type="protein sequence ID" value="GLQ21770.1"/>
    <property type="molecule type" value="Genomic_DNA"/>
</dbReference>
<comment type="caution">
    <text evidence="1">The sequence shown here is derived from an EMBL/GenBank/DDBJ whole genome shotgun (WGS) entry which is preliminary data.</text>
</comment>
<reference evidence="1" key="1">
    <citation type="journal article" date="2014" name="Int. J. Syst. Evol. Microbiol.">
        <title>Complete genome of a new Firmicutes species belonging to the dominant human colonic microbiota ('Ruminococcus bicirculans') reveals two chromosomes and a selective capacity to utilize plant glucans.</title>
        <authorList>
            <consortium name="NISC Comparative Sequencing Program"/>
            <person name="Wegmann U."/>
            <person name="Louis P."/>
            <person name="Goesmann A."/>
            <person name="Henrissat B."/>
            <person name="Duncan S.H."/>
            <person name="Flint H.J."/>
        </authorList>
    </citation>
    <scope>NUCLEOTIDE SEQUENCE</scope>
    <source>
        <strain evidence="1">NBRC 108216</strain>
    </source>
</reference>
<protein>
    <submittedName>
        <fullName evidence="1">Uncharacterized protein</fullName>
    </submittedName>
</protein>
<accession>A0ABQ5V510</accession>
<dbReference type="InterPro" id="IPR045617">
    <property type="entry name" value="DUF6445"/>
</dbReference>
<dbReference type="Proteomes" id="UP001161390">
    <property type="component" value="Unassembled WGS sequence"/>
</dbReference>
<organism evidence="1 2">
    <name type="scientific">Algimonas porphyrae</name>
    <dbReference type="NCBI Taxonomy" id="1128113"/>
    <lineage>
        <taxon>Bacteria</taxon>
        <taxon>Pseudomonadati</taxon>
        <taxon>Pseudomonadota</taxon>
        <taxon>Alphaproteobacteria</taxon>
        <taxon>Maricaulales</taxon>
        <taxon>Robiginitomaculaceae</taxon>
        <taxon>Algimonas</taxon>
    </lineage>
</organism>
<gene>
    <name evidence="1" type="ORF">GCM10007854_27250</name>
</gene>
<proteinExistence type="predicted"/>
<keyword evidence="2" id="KW-1185">Reference proteome</keyword>
<reference evidence="1" key="2">
    <citation type="submission" date="2023-01" db="EMBL/GenBank/DDBJ databases">
        <title>Draft genome sequence of Algimonas porphyrae strain NBRC 108216.</title>
        <authorList>
            <person name="Sun Q."/>
            <person name="Mori K."/>
        </authorList>
    </citation>
    <scope>NUCLEOTIDE SEQUENCE</scope>
    <source>
        <strain evidence="1">NBRC 108216</strain>
    </source>
</reference>
<dbReference type="RefSeq" id="WP_284373678.1">
    <property type="nucleotide sequence ID" value="NZ_BSNJ01000006.1"/>
</dbReference>
<name>A0ABQ5V510_9PROT</name>
<sequence>MADPARYSVQTFGSTGQPVVIIDDFHPEMDQLHRMASHSNYRRLGPHYPGVQAPADPRYINPVGPLLSGIFAKEFGITSGVKLVQCSFSMVTTPDDALNPIQRLPHVDTTDPGRIALLHYLSDETTGGTAFYKHRATGLDVLDQSNFETYRTALQAEGQPKAGYMRGSDDRFEMIGHVSAKINRAILYRSQLLHSGMIPEDLPFSDTPSEARLTLNSFFQA</sequence>
<evidence type="ECO:0000313" key="1">
    <source>
        <dbReference type="EMBL" id="GLQ21770.1"/>
    </source>
</evidence>